<proteinExistence type="predicted"/>
<organism evidence="2 3">
    <name type="scientific">Aspergillus luchuensis (strain CBS 106.47)</name>
    <dbReference type="NCBI Taxonomy" id="1137211"/>
    <lineage>
        <taxon>Eukaryota</taxon>
        <taxon>Fungi</taxon>
        <taxon>Dikarya</taxon>
        <taxon>Ascomycota</taxon>
        <taxon>Pezizomycotina</taxon>
        <taxon>Eurotiomycetes</taxon>
        <taxon>Eurotiomycetidae</taxon>
        <taxon>Eurotiales</taxon>
        <taxon>Aspergillaceae</taxon>
        <taxon>Aspergillus</taxon>
        <taxon>Aspergillus subgen. Circumdati</taxon>
    </lineage>
</organism>
<dbReference type="VEuPathDB" id="FungiDB:ASPFODRAFT_52877"/>
<evidence type="ECO:0000256" key="1">
    <source>
        <dbReference type="SAM" id="MobiDB-lite"/>
    </source>
</evidence>
<protein>
    <submittedName>
        <fullName evidence="2">Uncharacterized protein</fullName>
    </submittedName>
</protein>
<feature type="compositionally biased region" description="Gly residues" evidence="1">
    <location>
        <begin position="203"/>
        <end position="213"/>
    </location>
</feature>
<evidence type="ECO:0000313" key="3">
    <source>
        <dbReference type="Proteomes" id="UP000184063"/>
    </source>
</evidence>
<dbReference type="Proteomes" id="UP000184063">
    <property type="component" value="Unassembled WGS sequence"/>
</dbReference>
<name>A0A1M3T1P7_ASPLC</name>
<evidence type="ECO:0000313" key="2">
    <source>
        <dbReference type="EMBL" id="OJZ80670.1"/>
    </source>
</evidence>
<gene>
    <name evidence="2" type="ORF">ASPFODRAFT_52877</name>
</gene>
<accession>A0A1M3T1P7</accession>
<dbReference type="AlphaFoldDB" id="A0A1M3T1P7"/>
<dbReference type="OrthoDB" id="4412761at2759"/>
<dbReference type="EMBL" id="KV878253">
    <property type="protein sequence ID" value="OJZ80670.1"/>
    <property type="molecule type" value="Genomic_DNA"/>
</dbReference>
<sequence length="239" mass="26015">MDPPTQPPTHAISINIYGRGDATLGDGPSHMGIAVYEVGASTCQMHHIRNPTDEYFIYDPRVQPLQDDPVLRGRCELITFRQEECQHVNSLLSAFGNDASNIPEFGVGNCQDWVAGAVAMLEDAGVLASGEGAFWKSMINEGAESMKRACGDSGRKWIDGPEVVFEGEPDARFKDEGIKKEIGKLKDNEAFRERIQALMGKKSSGGDGGGGGGESRERNVAERPFYVSSPFFSLTNRRG</sequence>
<reference evidence="3" key="1">
    <citation type="journal article" date="2017" name="Genome Biol.">
        <title>Comparative genomics reveals high biological diversity and specific adaptations in the industrially and medically important fungal genus Aspergillus.</title>
        <authorList>
            <person name="de Vries R.P."/>
            <person name="Riley R."/>
            <person name="Wiebenga A."/>
            <person name="Aguilar-Osorio G."/>
            <person name="Amillis S."/>
            <person name="Uchima C.A."/>
            <person name="Anderluh G."/>
            <person name="Asadollahi M."/>
            <person name="Askin M."/>
            <person name="Barry K."/>
            <person name="Battaglia E."/>
            <person name="Bayram O."/>
            <person name="Benocci T."/>
            <person name="Braus-Stromeyer S.A."/>
            <person name="Caldana C."/>
            <person name="Canovas D."/>
            <person name="Cerqueira G.C."/>
            <person name="Chen F."/>
            <person name="Chen W."/>
            <person name="Choi C."/>
            <person name="Clum A."/>
            <person name="Dos Santos R.A."/>
            <person name="Damasio A.R."/>
            <person name="Diallinas G."/>
            <person name="Emri T."/>
            <person name="Fekete E."/>
            <person name="Flipphi M."/>
            <person name="Freyberg S."/>
            <person name="Gallo A."/>
            <person name="Gournas C."/>
            <person name="Habgood R."/>
            <person name="Hainaut M."/>
            <person name="Harispe M.L."/>
            <person name="Henrissat B."/>
            <person name="Hilden K.S."/>
            <person name="Hope R."/>
            <person name="Hossain A."/>
            <person name="Karabika E."/>
            <person name="Karaffa L."/>
            <person name="Karanyi Z."/>
            <person name="Krasevec N."/>
            <person name="Kuo A."/>
            <person name="Kusch H."/>
            <person name="LaButti K."/>
            <person name="Lagendijk E.L."/>
            <person name="Lapidus A."/>
            <person name="Levasseur A."/>
            <person name="Lindquist E."/>
            <person name="Lipzen A."/>
            <person name="Logrieco A.F."/>
            <person name="MacCabe A."/>
            <person name="Maekelae M.R."/>
            <person name="Malavazi I."/>
            <person name="Melin P."/>
            <person name="Meyer V."/>
            <person name="Mielnichuk N."/>
            <person name="Miskei M."/>
            <person name="Molnar A.P."/>
            <person name="Mule G."/>
            <person name="Ngan C.Y."/>
            <person name="Orejas M."/>
            <person name="Orosz E."/>
            <person name="Ouedraogo J.P."/>
            <person name="Overkamp K.M."/>
            <person name="Park H.-S."/>
            <person name="Perrone G."/>
            <person name="Piumi F."/>
            <person name="Punt P.J."/>
            <person name="Ram A.F."/>
            <person name="Ramon A."/>
            <person name="Rauscher S."/>
            <person name="Record E."/>
            <person name="Riano-Pachon D.M."/>
            <person name="Robert V."/>
            <person name="Roehrig J."/>
            <person name="Ruller R."/>
            <person name="Salamov A."/>
            <person name="Salih N.S."/>
            <person name="Samson R.A."/>
            <person name="Sandor E."/>
            <person name="Sanguinetti M."/>
            <person name="Schuetze T."/>
            <person name="Sepcic K."/>
            <person name="Shelest E."/>
            <person name="Sherlock G."/>
            <person name="Sophianopoulou V."/>
            <person name="Squina F.M."/>
            <person name="Sun H."/>
            <person name="Susca A."/>
            <person name="Todd R.B."/>
            <person name="Tsang A."/>
            <person name="Unkles S.E."/>
            <person name="van de Wiele N."/>
            <person name="van Rossen-Uffink D."/>
            <person name="Oliveira J.V."/>
            <person name="Vesth T.C."/>
            <person name="Visser J."/>
            <person name="Yu J.-H."/>
            <person name="Zhou M."/>
            <person name="Andersen M.R."/>
            <person name="Archer D.B."/>
            <person name="Baker S.E."/>
            <person name="Benoit I."/>
            <person name="Brakhage A.A."/>
            <person name="Braus G.H."/>
            <person name="Fischer R."/>
            <person name="Frisvad J.C."/>
            <person name="Goldman G.H."/>
            <person name="Houbraken J."/>
            <person name="Oakley B."/>
            <person name="Pocsi I."/>
            <person name="Scazzocchio C."/>
            <person name="Seiboth B."/>
            <person name="vanKuyk P.A."/>
            <person name="Wortman J."/>
            <person name="Dyer P.S."/>
            <person name="Grigoriev I.V."/>
        </authorList>
    </citation>
    <scope>NUCLEOTIDE SEQUENCE [LARGE SCALE GENOMIC DNA]</scope>
    <source>
        <strain evidence="3">CBS 106.47</strain>
    </source>
</reference>
<feature type="region of interest" description="Disordered" evidence="1">
    <location>
        <begin position="198"/>
        <end position="222"/>
    </location>
</feature>